<keyword evidence="2" id="KW-1185">Reference proteome</keyword>
<sequence>MFTKISVLTFLAGAVAAVHAPVGAPNGNPITAPLIEIVPACKPYTIKWTPTTPNKVSILLLRGPSTNVVPLGAPIAEGIANSGSFVWTPASTLEADTTHYGLQLIDDVTGQYQYSTQFGISKDATCGSVSSSASISSSGYPTATVHTASSTSANSTTVAPTTTSCSTSSHVASTGYPGHNSTIVLPSKSMTVPSSLKTSATVAPSGSTTPSPSAPISTGAASHLRAGLGLAGAIAGMVFML</sequence>
<dbReference type="EMBL" id="MU003530">
    <property type="protein sequence ID" value="KAF2465308.1"/>
    <property type="molecule type" value="Genomic_DNA"/>
</dbReference>
<gene>
    <name evidence="1" type="ORF">BDR25DRAFT_86162</name>
</gene>
<evidence type="ECO:0000313" key="1">
    <source>
        <dbReference type="EMBL" id="KAF2465308.1"/>
    </source>
</evidence>
<dbReference type="Proteomes" id="UP000799755">
    <property type="component" value="Unassembled WGS sequence"/>
</dbReference>
<protein>
    <submittedName>
        <fullName evidence="1">Uncharacterized protein</fullName>
    </submittedName>
</protein>
<evidence type="ECO:0000313" key="2">
    <source>
        <dbReference type="Proteomes" id="UP000799755"/>
    </source>
</evidence>
<name>A0ACB6QFE6_9PLEO</name>
<comment type="caution">
    <text evidence="1">The sequence shown here is derived from an EMBL/GenBank/DDBJ whole genome shotgun (WGS) entry which is preliminary data.</text>
</comment>
<organism evidence="1 2">
    <name type="scientific">Lindgomyces ingoldianus</name>
    <dbReference type="NCBI Taxonomy" id="673940"/>
    <lineage>
        <taxon>Eukaryota</taxon>
        <taxon>Fungi</taxon>
        <taxon>Dikarya</taxon>
        <taxon>Ascomycota</taxon>
        <taxon>Pezizomycotina</taxon>
        <taxon>Dothideomycetes</taxon>
        <taxon>Pleosporomycetidae</taxon>
        <taxon>Pleosporales</taxon>
        <taxon>Lindgomycetaceae</taxon>
        <taxon>Lindgomyces</taxon>
    </lineage>
</organism>
<accession>A0ACB6QFE6</accession>
<reference evidence="1" key="1">
    <citation type="journal article" date="2020" name="Stud. Mycol.">
        <title>101 Dothideomycetes genomes: a test case for predicting lifestyles and emergence of pathogens.</title>
        <authorList>
            <person name="Haridas S."/>
            <person name="Albert R."/>
            <person name="Binder M."/>
            <person name="Bloem J."/>
            <person name="Labutti K."/>
            <person name="Salamov A."/>
            <person name="Andreopoulos B."/>
            <person name="Baker S."/>
            <person name="Barry K."/>
            <person name="Bills G."/>
            <person name="Bluhm B."/>
            <person name="Cannon C."/>
            <person name="Castanera R."/>
            <person name="Culley D."/>
            <person name="Daum C."/>
            <person name="Ezra D."/>
            <person name="Gonzalez J."/>
            <person name="Henrissat B."/>
            <person name="Kuo A."/>
            <person name="Liang C."/>
            <person name="Lipzen A."/>
            <person name="Lutzoni F."/>
            <person name="Magnuson J."/>
            <person name="Mondo S."/>
            <person name="Nolan M."/>
            <person name="Ohm R."/>
            <person name="Pangilinan J."/>
            <person name="Park H.-J."/>
            <person name="Ramirez L."/>
            <person name="Alfaro M."/>
            <person name="Sun H."/>
            <person name="Tritt A."/>
            <person name="Yoshinaga Y."/>
            <person name="Zwiers L.-H."/>
            <person name="Turgeon B."/>
            <person name="Goodwin S."/>
            <person name="Spatafora J."/>
            <person name="Crous P."/>
            <person name="Grigoriev I."/>
        </authorList>
    </citation>
    <scope>NUCLEOTIDE SEQUENCE</scope>
    <source>
        <strain evidence="1">ATCC 200398</strain>
    </source>
</reference>
<proteinExistence type="predicted"/>